<accession>A0A6A6ZF29</accession>
<name>A0A6A6ZF29_9PLEO</name>
<organism evidence="2 3">
    <name type="scientific">Ophiobolus disseminans</name>
    <dbReference type="NCBI Taxonomy" id="1469910"/>
    <lineage>
        <taxon>Eukaryota</taxon>
        <taxon>Fungi</taxon>
        <taxon>Dikarya</taxon>
        <taxon>Ascomycota</taxon>
        <taxon>Pezizomycotina</taxon>
        <taxon>Dothideomycetes</taxon>
        <taxon>Pleosporomycetidae</taxon>
        <taxon>Pleosporales</taxon>
        <taxon>Pleosporineae</taxon>
        <taxon>Phaeosphaeriaceae</taxon>
        <taxon>Ophiobolus</taxon>
    </lineage>
</organism>
<protein>
    <submittedName>
        <fullName evidence="2">Uncharacterized protein</fullName>
    </submittedName>
</protein>
<evidence type="ECO:0000256" key="1">
    <source>
        <dbReference type="SAM" id="MobiDB-lite"/>
    </source>
</evidence>
<evidence type="ECO:0000313" key="2">
    <source>
        <dbReference type="EMBL" id="KAF2818914.1"/>
    </source>
</evidence>
<reference evidence="2" key="1">
    <citation type="journal article" date="2020" name="Stud. Mycol.">
        <title>101 Dothideomycetes genomes: a test case for predicting lifestyles and emergence of pathogens.</title>
        <authorList>
            <person name="Haridas S."/>
            <person name="Albert R."/>
            <person name="Binder M."/>
            <person name="Bloem J."/>
            <person name="Labutti K."/>
            <person name="Salamov A."/>
            <person name="Andreopoulos B."/>
            <person name="Baker S."/>
            <person name="Barry K."/>
            <person name="Bills G."/>
            <person name="Bluhm B."/>
            <person name="Cannon C."/>
            <person name="Castanera R."/>
            <person name="Culley D."/>
            <person name="Daum C."/>
            <person name="Ezra D."/>
            <person name="Gonzalez J."/>
            <person name="Henrissat B."/>
            <person name="Kuo A."/>
            <person name="Liang C."/>
            <person name="Lipzen A."/>
            <person name="Lutzoni F."/>
            <person name="Magnuson J."/>
            <person name="Mondo S."/>
            <person name="Nolan M."/>
            <person name="Ohm R."/>
            <person name="Pangilinan J."/>
            <person name="Park H.-J."/>
            <person name="Ramirez L."/>
            <person name="Alfaro M."/>
            <person name="Sun H."/>
            <person name="Tritt A."/>
            <person name="Yoshinaga Y."/>
            <person name="Zwiers L.-H."/>
            <person name="Turgeon B."/>
            <person name="Goodwin S."/>
            <person name="Spatafora J."/>
            <person name="Crous P."/>
            <person name="Grigoriev I."/>
        </authorList>
    </citation>
    <scope>NUCLEOTIDE SEQUENCE</scope>
    <source>
        <strain evidence="2">CBS 113818</strain>
    </source>
</reference>
<feature type="region of interest" description="Disordered" evidence="1">
    <location>
        <begin position="36"/>
        <end position="59"/>
    </location>
</feature>
<dbReference type="AlphaFoldDB" id="A0A6A6ZF29"/>
<keyword evidence="3" id="KW-1185">Reference proteome</keyword>
<sequence>MTTSHRTSMNTISEKDAMSIKSISTMASTKSLLKSMLPSKRTSELIKPRSKESPAAKAERKAIKAEATYYALR</sequence>
<evidence type="ECO:0000313" key="3">
    <source>
        <dbReference type="Proteomes" id="UP000799424"/>
    </source>
</evidence>
<gene>
    <name evidence="2" type="ORF">CC86DRAFT_375549</name>
</gene>
<proteinExistence type="predicted"/>
<dbReference type="OrthoDB" id="10534565at2759"/>
<dbReference type="Proteomes" id="UP000799424">
    <property type="component" value="Unassembled WGS sequence"/>
</dbReference>
<feature type="compositionally biased region" description="Basic and acidic residues" evidence="1">
    <location>
        <begin position="41"/>
        <end position="59"/>
    </location>
</feature>
<dbReference type="EMBL" id="MU006248">
    <property type="protein sequence ID" value="KAF2818914.1"/>
    <property type="molecule type" value="Genomic_DNA"/>
</dbReference>